<accession>A0A2H0TW19</accession>
<dbReference type="Proteomes" id="UP000231530">
    <property type="component" value="Unassembled WGS sequence"/>
</dbReference>
<proteinExistence type="predicted"/>
<evidence type="ECO:0000313" key="2">
    <source>
        <dbReference type="EMBL" id="PIR76341.1"/>
    </source>
</evidence>
<evidence type="ECO:0000313" key="3">
    <source>
        <dbReference type="Proteomes" id="UP000231530"/>
    </source>
</evidence>
<gene>
    <name evidence="2" type="ORF">COU32_02555</name>
</gene>
<reference evidence="3" key="1">
    <citation type="submission" date="2017-09" db="EMBL/GenBank/DDBJ databases">
        <title>Depth-based differentiation of microbial function through sediment-hosted aquifers and enrichment of novel symbionts in the deep terrestrial subsurface.</title>
        <authorList>
            <person name="Probst A.J."/>
            <person name="Ladd B."/>
            <person name="Jarett J.K."/>
            <person name="Geller-Mcgrath D.E."/>
            <person name="Sieber C.M.K."/>
            <person name="Emerson J.B."/>
            <person name="Anantharaman K."/>
            <person name="Thomas B.C."/>
            <person name="Malmstrom R."/>
            <person name="Stieglmeier M."/>
            <person name="Klingl A."/>
            <person name="Woyke T."/>
            <person name="Ryan C.M."/>
            <person name="Banfield J.F."/>
        </authorList>
    </citation>
    <scope>NUCLEOTIDE SEQUENCE [LARGE SCALE GENOMIC DNA]</scope>
</reference>
<keyword evidence="1" id="KW-0472">Membrane</keyword>
<organism evidence="2 3">
    <name type="scientific">Candidatus Magasanikbacteria bacterium CG10_big_fil_rev_8_21_14_0_10_42_10</name>
    <dbReference type="NCBI Taxonomy" id="1974649"/>
    <lineage>
        <taxon>Bacteria</taxon>
        <taxon>Candidatus Magasanikiibacteriota</taxon>
    </lineage>
</organism>
<name>A0A2H0TW19_9BACT</name>
<keyword evidence="1" id="KW-0812">Transmembrane</keyword>
<keyword evidence="1" id="KW-1133">Transmembrane helix</keyword>
<evidence type="ECO:0000256" key="1">
    <source>
        <dbReference type="SAM" id="Phobius"/>
    </source>
</evidence>
<dbReference type="EMBL" id="PFBY01000031">
    <property type="protein sequence ID" value="PIR76341.1"/>
    <property type="molecule type" value="Genomic_DNA"/>
</dbReference>
<feature type="transmembrane region" description="Helical" evidence="1">
    <location>
        <begin position="67"/>
        <end position="89"/>
    </location>
</feature>
<sequence>MDSKKTSREGKEALYIKEMTSLQNYWGNPIDSDWDFIKEWSDNDLETNIKDTIGQLKFEKTILVTGMIIKAIIGIFILFGIIGLLLFGIKQLF</sequence>
<dbReference type="AlphaFoldDB" id="A0A2H0TW19"/>
<protein>
    <submittedName>
        <fullName evidence="2">Uncharacterized protein</fullName>
    </submittedName>
</protein>
<comment type="caution">
    <text evidence="2">The sequence shown here is derived from an EMBL/GenBank/DDBJ whole genome shotgun (WGS) entry which is preliminary data.</text>
</comment>